<gene>
    <name evidence="1" type="ORF">J421_0849</name>
</gene>
<dbReference type="InParanoid" id="W0RC71"/>
<dbReference type="Pfam" id="PF14907">
    <property type="entry name" value="NTP_transf_5"/>
    <property type="match status" value="1"/>
</dbReference>
<keyword evidence="2" id="KW-1185">Reference proteome</keyword>
<accession>W0RC71</accession>
<dbReference type="HOGENOM" id="CLU_632759_0_0_0"/>
<dbReference type="STRING" id="861299.J421_0849"/>
<proteinExistence type="predicted"/>
<organism evidence="1 2">
    <name type="scientific">Gemmatirosa kalamazoonensis</name>
    <dbReference type="NCBI Taxonomy" id="861299"/>
    <lineage>
        <taxon>Bacteria</taxon>
        <taxon>Pseudomonadati</taxon>
        <taxon>Gemmatimonadota</taxon>
        <taxon>Gemmatimonadia</taxon>
        <taxon>Gemmatimonadales</taxon>
        <taxon>Gemmatimonadaceae</taxon>
        <taxon>Gemmatirosa</taxon>
    </lineage>
</organism>
<dbReference type="EMBL" id="CP007128">
    <property type="protein sequence ID" value="AHG88386.1"/>
    <property type="molecule type" value="Genomic_DNA"/>
</dbReference>
<dbReference type="AlphaFoldDB" id="W0RC71"/>
<evidence type="ECO:0000313" key="2">
    <source>
        <dbReference type="Proteomes" id="UP000019151"/>
    </source>
</evidence>
<protein>
    <recommendedName>
        <fullName evidence="3">Nucleotidyltransferase family protein</fullName>
    </recommendedName>
</protein>
<name>W0RC71_9BACT</name>
<evidence type="ECO:0000313" key="1">
    <source>
        <dbReference type="EMBL" id="AHG88386.1"/>
    </source>
</evidence>
<dbReference type="InterPro" id="IPR039498">
    <property type="entry name" value="NTP_transf_5"/>
</dbReference>
<evidence type="ECO:0008006" key="3">
    <source>
        <dbReference type="Google" id="ProtNLM"/>
    </source>
</evidence>
<reference evidence="1 2" key="1">
    <citation type="journal article" date="2014" name="Genome Announc.">
        <title>Genome Sequence and Methylome of Soil Bacterium Gemmatirosa kalamazoonensis KBS708T, a Member of the Rarely Cultivated Gemmatimonadetes Phylum.</title>
        <authorList>
            <person name="Debruyn J.M."/>
            <person name="Radosevich M."/>
            <person name="Wommack K.E."/>
            <person name="Polson S.W."/>
            <person name="Hauser L.J."/>
            <person name="Fawaz M.N."/>
            <person name="Korlach J."/>
            <person name="Tsai Y.C."/>
        </authorList>
    </citation>
    <scope>NUCLEOTIDE SEQUENCE [LARGE SCALE GENOMIC DNA]</scope>
    <source>
        <strain evidence="1 2">KBS708</strain>
    </source>
</reference>
<dbReference type="KEGG" id="gba:J421_0849"/>
<dbReference type="Proteomes" id="UP000019151">
    <property type="component" value="Chromosome"/>
</dbReference>
<sequence>MSHWAERLFHPTDMTDDVAEVQRRLAEFARTRDPAALWPGVTERARVEAARELQRVTRLVLAGERTIVVDGRCDAAALAIAGHTTGMGPVVGRWIEDGVVDAAPAVRDRLARHLDHARRRHARIEREVMPALDALLGAGVTPVLLKGFHTARAYFEEPAVRRMADVDVLVPRDRVADVEAVLRDARYRPDGDAHRPYKRDWIRDDVDPRYHSVELWHAESRWILEVHASLDRRHHPGAVARVDGVRPHLPNGGTIPFPVAGRPLRALDEPLLLLTLACHGSQELDGSRLLRLYELARVIRADRASGRLDWDAVLDLMRRTRLARFAWPALALVEDLAPDTVDPRVLALGRRASTWAARHTVTRLTPAGGALDARGVLRQLMWDRGPVALAQRFLRTMWPAAVTRPGDAAVGWRVRWRRIRAGALSLSAPDERR</sequence>